<feature type="compositionally biased region" description="Polar residues" evidence="3">
    <location>
        <begin position="353"/>
        <end position="364"/>
    </location>
</feature>
<organism evidence="5 6">
    <name type="scientific">Golovinomyces cichoracearum</name>
    <dbReference type="NCBI Taxonomy" id="62708"/>
    <lineage>
        <taxon>Eukaryota</taxon>
        <taxon>Fungi</taxon>
        <taxon>Dikarya</taxon>
        <taxon>Ascomycota</taxon>
        <taxon>Pezizomycotina</taxon>
        <taxon>Leotiomycetes</taxon>
        <taxon>Erysiphales</taxon>
        <taxon>Erysiphaceae</taxon>
        <taxon>Golovinomyces</taxon>
    </lineage>
</organism>
<feature type="region of interest" description="Disordered" evidence="3">
    <location>
        <begin position="517"/>
        <end position="599"/>
    </location>
</feature>
<feature type="compositionally biased region" description="Pro residues" evidence="3">
    <location>
        <begin position="765"/>
        <end position="774"/>
    </location>
</feature>
<feature type="compositionally biased region" description="Polar residues" evidence="3">
    <location>
        <begin position="308"/>
        <end position="324"/>
    </location>
</feature>
<feature type="domain" description="SH3" evidence="4">
    <location>
        <begin position="3"/>
        <end position="67"/>
    </location>
</feature>
<dbReference type="EMBL" id="MCBR01006793">
    <property type="protein sequence ID" value="RKF76948.1"/>
    <property type="molecule type" value="Genomic_DNA"/>
</dbReference>
<name>A0A420IQV8_9PEZI</name>
<dbReference type="PROSITE" id="PS50002">
    <property type="entry name" value="SH3"/>
    <property type="match status" value="1"/>
</dbReference>
<dbReference type="PANTHER" id="PTHR45929:SF6">
    <property type="entry name" value="SH3 DOMAIN PROTEIN (AFU_ORTHOLOGUE AFUA_2G10320)"/>
    <property type="match status" value="1"/>
</dbReference>
<feature type="compositionally biased region" description="Acidic residues" evidence="3">
    <location>
        <begin position="416"/>
        <end position="430"/>
    </location>
</feature>
<feature type="compositionally biased region" description="Acidic residues" evidence="3">
    <location>
        <begin position="376"/>
        <end position="385"/>
    </location>
</feature>
<evidence type="ECO:0000256" key="3">
    <source>
        <dbReference type="SAM" id="MobiDB-lite"/>
    </source>
</evidence>
<dbReference type="Gene3D" id="2.30.30.40">
    <property type="entry name" value="SH3 Domains"/>
    <property type="match status" value="1"/>
</dbReference>
<evidence type="ECO:0000256" key="2">
    <source>
        <dbReference type="PROSITE-ProRule" id="PRU00192"/>
    </source>
</evidence>
<evidence type="ECO:0000313" key="6">
    <source>
        <dbReference type="Proteomes" id="UP000285405"/>
    </source>
</evidence>
<accession>A0A420IQV8</accession>
<feature type="region of interest" description="Disordered" evidence="3">
    <location>
        <begin position="470"/>
        <end position="501"/>
    </location>
</feature>
<dbReference type="AlphaFoldDB" id="A0A420IQV8"/>
<dbReference type="InterPro" id="IPR036028">
    <property type="entry name" value="SH3-like_dom_sf"/>
</dbReference>
<feature type="compositionally biased region" description="Polar residues" evidence="3">
    <location>
        <begin position="491"/>
        <end position="501"/>
    </location>
</feature>
<feature type="region of interest" description="Disordered" evidence="3">
    <location>
        <begin position="668"/>
        <end position="690"/>
    </location>
</feature>
<reference evidence="5 6" key="1">
    <citation type="journal article" date="2018" name="BMC Genomics">
        <title>Comparative genome analyses reveal sequence features reflecting distinct modes of host-adaptation between dicot and monocot powdery mildew.</title>
        <authorList>
            <person name="Wu Y."/>
            <person name="Ma X."/>
            <person name="Pan Z."/>
            <person name="Kale S.D."/>
            <person name="Song Y."/>
            <person name="King H."/>
            <person name="Zhang Q."/>
            <person name="Presley C."/>
            <person name="Deng X."/>
            <person name="Wei C.I."/>
            <person name="Xiao S."/>
        </authorList>
    </citation>
    <scope>NUCLEOTIDE SEQUENCE [LARGE SCALE GENOMIC DNA]</scope>
    <source>
        <strain evidence="5">UCSC1</strain>
    </source>
</reference>
<feature type="region of interest" description="Disordered" evidence="3">
    <location>
        <begin position="288"/>
        <end position="434"/>
    </location>
</feature>
<dbReference type="SUPFAM" id="SSF50044">
    <property type="entry name" value="SH3-domain"/>
    <property type="match status" value="1"/>
</dbReference>
<dbReference type="InterPro" id="IPR057402">
    <property type="entry name" value="AIM3_BBC1_C"/>
</dbReference>
<evidence type="ECO:0000259" key="4">
    <source>
        <dbReference type="PROSITE" id="PS50002"/>
    </source>
</evidence>
<feature type="compositionally biased region" description="Basic and acidic residues" evidence="3">
    <location>
        <begin position="75"/>
        <end position="91"/>
    </location>
</feature>
<evidence type="ECO:0000313" key="5">
    <source>
        <dbReference type="EMBL" id="RKF76948.1"/>
    </source>
</evidence>
<dbReference type="SMART" id="SM00326">
    <property type="entry name" value="SH3"/>
    <property type="match status" value="1"/>
</dbReference>
<gene>
    <name evidence="5" type="ORF">GcC1_067010</name>
</gene>
<protein>
    <submittedName>
        <fullName evidence="5">Putative sh3 domain-containing protein</fullName>
    </submittedName>
</protein>
<feature type="region of interest" description="Disordered" evidence="3">
    <location>
        <begin position="65"/>
        <end position="171"/>
    </location>
</feature>
<dbReference type="Pfam" id="PF00018">
    <property type="entry name" value="SH3_1"/>
    <property type="match status" value="1"/>
</dbReference>
<sequence>MPSQHMKVKSLYEYVSQHNDDLPFPAGQIIVNIREEDDEWYSGEYVDESGTKLQGIFPKNFVEKYEPAPSSLNPDSRHSTEKELTELKELTLDSASTELDKSDTTAKANQASTSSQLLESPLQRPGSKTPATCSPPAIRSSTAPRSSTPSRIPSSERSTPPHVFEKPASNSFKDRVAAFNKASSSIPAPFKPGGMIPGDSRSFIKKPFIAPPPSKNAYIPLLREHSVPTIPRCEEEQVLLKKEFDKQEKLEKPSYTSIDTANFDQTKPTSLKERIALLQKQQLEQASRLAEVAQKKEKLKRPAKKQAESTTQVGITEEIQSTSEICEPKCVTASTSTDENEHKNNGRRKSYRSIETNVRTSSGDGNDADVSGAGDDTTETDDKDEFQEKIRNTVSDLASTVVPQDLYAENEISTEKDDEDEEEEEDEDTDIEIRRKEELRARMAKMSGGMGMHGIFGPVGALPIPGVIIPPKKKSNNTTEGQAREQVSPLPVTQTDSMTTIPLSGTIELKAQEIEQDEDRSIDLVPTSPSILPSIKTVETTHKQTASSLNSPDECTSTISREYQIPSSLKENALPLSPRTGSESDDELSPGVEDPSLISPFIEKKNTLQSLNGNEDSLIQADQVTTSLPVAPNKNFQASRLPPPIPTGIILPPIESQNPQLLVSHREHGTSPPVIPAQSASEESDEVTAYEGDCDTDIASSTHHNATLKAHNKDAKTEEIISPAISDSQSCISVHPVSSLASREPPPQPLQLTHNKRLSIDMPKSAPPPPPGKPVSPWKQKSDDYDAQSNGNPRKRAPSVPSIISTIPSTESKDDDIYSASPPGSPYVAVDFIPPPLPPRESVAPLRESIEATRSTTGNRRSIDLSRISLDSGYMANDVDLAPTSFWWVQPHGIPPVFQGRNDIRFESDDTSQVINGKNMMLKELYILFQDYSQTIISAQFDPQNPANVELQQKHEQPPSRLRQDLLEQAHEQIGKCIFEAVTSHRDSIVGDGTPQGLITELLSPLKNVLLPVGARAYGALVYGNIANASTQQIDEIRPGDVITIRNARFQGKHGPLSGKYTMEVGKPHHVGVVAEWDGTKKKIRAWEQGRESKKVKLESFKLDDLRSGEVKIWRVMPRSWVGWEGQN</sequence>
<evidence type="ECO:0000256" key="1">
    <source>
        <dbReference type="ARBA" id="ARBA00022443"/>
    </source>
</evidence>
<dbReference type="PANTHER" id="PTHR45929">
    <property type="entry name" value="JAK PATHWAY SIGNAL TRANSDUCTION ADAPTOR MOLECULE"/>
    <property type="match status" value="1"/>
</dbReference>
<feature type="compositionally biased region" description="Polar residues" evidence="3">
    <location>
        <begin position="392"/>
        <end position="402"/>
    </location>
</feature>
<feature type="compositionally biased region" description="Polar residues" evidence="3">
    <location>
        <begin position="543"/>
        <end position="570"/>
    </location>
</feature>
<dbReference type="Pfam" id="PF25459">
    <property type="entry name" value="AIM3_BBC1_C"/>
    <property type="match status" value="1"/>
</dbReference>
<keyword evidence="1 2" id="KW-0728">SH3 domain</keyword>
<feature type="compositionally biased region" description="Polar residues" evidence="3">
    <location>
        <begin position="105"/>
        <end position="118"/>
    </location>
</feature>
<dbReference type="OrthoDB" id="207120at2759"/>
<dbReference type="Proteomes" id="UP000285405">
    <property type="component" value="Unassembled WGS sequence"/>
</dbReference>
<dbReference type="InterPro" id="IPR050670">
    <property type="entry name" value="STAM"/>
</dbReference>
<feature type="compositionally biased region" description="Low complexity" evidence="3">
    <location>
        <begin position="134"/>
        <end position="161"/>
    </location>
</feature>
<comment type="caution">
    <text evidence="5">The sequence shown here is derived from an EMBL/GenBank/DDBJ whole genome shotgun (WGS) entry which is preliminary data.</text>
</comment>
<proteinExistence type="predicted"/>
<feature type="region of interest" description="Disordered" evidence="3">
    <location>
        <begin position="760"/>
        <end position="802"/>
    </location>
</feature>
<dbReference type="InterPro" id="IPR001452">
    <property type="entry name" value="SH3_domain"/>
</dbReference>